<accession>A0A9P8AMC9</accession>
<feature type="region of interest" description="Disordered" evidence="1">
    <location>
        <begin position="382"/>
        <end position="450"/>
    </location>
</feature>
<comment type="caution">
    <text evidence="2">The sequence shown here is derived from an EMBL/GenBank/DDBJ whole genome shotgun (WGS) entry which is preliminary data.</text>
</comment>
<dbReference type="RefSeq" id="XP_043034056.1">
    <property type="nucleotide sequence ID" value="XM_043190672.1"/>
</dbReference>
<keyword evidence="3" id="KW-1185">Reference proteome</keyword>
<feature type="compositionally biased region" description="Basic and acidic residues" evidence="1">
    <location>
        <begin position="233"/>
        <end position="242"/>
    </location>
</feature>
<feature type="compositionally biased region" description="Basic and acidic residues" evidence="1">
    <location>
        <begin position="204"/>
        <end position="218"/>
    </location>
</feature>
<protein>
    <submittedName>
        <fullName evidence="2">Uncharacterized protein</fullName>
    </submittedName>
</protein>
<evidence type="ECO:0000313" key="2">
    <source>
        <dbReference type="EMBL" id="KAG7440556.1"/>
    </source>
</evidence>
<dbReference type="GeneID" id="66112969"/>
<dbReference type="Proteomes" id="UP000812287">
    <property type="component" value="Unassembled WGS sequence"/>
</dbReference>
<gene>
    <name evidence="2" type="ORF">BT62DRAFT_997698</name>
</gene>
<evidence type="ECO:0000313" key="3">
    <source>
        <dbReference type="Proteomes" id="UP000812287"/>
    </source>
</evidence>
<evidence type="ECO:0000256" key="1">
    <source>
        <dbReference type="SAM" id="MobiDB-lite"/>
    </source>
</evidence>
<feature type="compositionally biased region" description="Basic and acidic residues" evidence="1">
    <location>
        <begin position="425"/>
        <end position="437"/>
    </location>
</feature>
<name>A0A9P8AMC9_9AGAR</name>
<feature type="compositionally biased region" description="Low complexity" evidence="1">
    <location>
        <begin position="390"/>
        <end position="401"/>
    </location>
</feature>
<feature type="compositionally biased region" description="Polar residues" evidence="1">
    <location>
        <begin position="283"/>
        <end position="294"/>
    </location>
</feature>
<feature type="region of interest" description="Disordered" evidence="1">
    <location>
        <begin position="510"/>
        <end position="534"/>
    </location>
</feature>
<feature type="region of interest" description="Disordered" evidence="1">
    <location>
        <begin position="204"/>
        <end position="297"/>
    </location>
</feature>
<proteinExistence type="predicted"/>
<feature type="compositionally biased region" description="Polar residues" evidence="1">
    <location>
        <begin position="221"/>
        <end position="232"/>
    </location>
</feature>
<dbReference type="OrthoDB" id="2999081at2759"/>
<dbReference type="AlphaFoldDB" id="A0A9P8AMC9"/>
<sequence length="807" mass="90948">MERRRKELRYGLIPVVKQEDWQNFNPTARVLAKLGTRQNLLVRTCTFCLHPFTTKRPQTPLNRGVCLACQVKPPYDRDDEQDPDVFTSYTDAPTPQHRCSCPVGKYQAPPEELTGRVEDRAVQINLTPYQRDYSVTDTGRRTRRHFLKPQAPLPRDRMVRARVRMNFGGRRQAPNRSSSSASSGSSGASDHILLPVVGDDESHWRHPLSARDDQHDKSPSWWPSSNEFASSSRLEDISDSRPHSVPLSRIPYLDNRQRYQPYSRPAPPLRNTQDRSRLPVNFHDNSISPRTDSSLADDPENYTVTTIHHNSLPSPVRNSNEENHRFDGRRDSFASINRHRVLPPLTFDRENFRLPSSHRPYMYEAPTPDSEDYRGRHKRFSRYQLPTPPESSSLHPSPLAPNFRGFSDDRSWRTGTSHYPARDASSSRERCHRDDRVTSGGLPTPIGDSPLHRVLFDDDYPNDRISISSTADILLRVTGEVAGMRGLVPNNGHTRPEVLRRAYECPNQSLRNSDRVYRPSSNRDCTATSTSLPSPIDDLPVHAALLDLNHTNDRFPTSATSTVLTSNITACDGPHDRTQSEGSTDEESSRPSSPQPIVTPSVSEPLQFQVAGTSYSPPTSDEKEVDELVEDKPVDKGYSRFQFMPSNVSSRTYKAIFYPGDNGPPSSPWNGQTMLVLADPDHSTVYTDIGRARLLEKMRQVDSLVTVASTSGLQFFYDPSMSEMVQNSPYPRSLLLSNDPFLNSPTVEIQDCPFPSNSVLEMHDPTTEFASTSSSLDEVFTTVELDSLAEELDLINLDPENDKPKGV</sequence>
<feature type="compositionally biased region" description="Polar residues" evidence="1">
    <location>
        <begin position="519"/>
        <end position="533"/>
    </location>
</feature>
<feature type="compositionally biased region" description="Polar residues" evidence="1">
    <location>
        <begin position="590"/>
        <end position="604"/>
    </location>
</feature>
<dbReference type="EMBL" id="MU250570">
    <property type="protein sequence ID" value="KAG7440556.1"/>
    <property type="molecule type" value="Genomic_DNA"/>
</dbReference>
<feature type="region of interest" description="Disordered" evidence="1">
    <location>
        <begin position="566"/>
        <end position="604"/>
    </location>
</feature>
<organism evidence="2 3">
    <name type="scientific">Guyanagaster necrorhizus</name>
    <dbReference type="NCBI Taxonomy" id="856835"/>
    <lineage>
        <taxon>Eukaryota</taxon>
        <taxon>Fungi</taxon>
        <taxon>Dikarya</taxon>
        <taxon>Basidiomycota</taxon>
        <taxon>Agaricomycotina</taxon>
        <taxon>Agaricomycetes</taxon>
        <taxon>Agaricomycetidae</taxon>
        <taxon>Agaricales</taxon>
        <taxon>Marasmiineae</taxon>
        <taxon>Physalacriaceae</taxon>
        <taxon>Guyanagaster</taxon>
    </lineage>
</organism>
<feature type="compositionally biased region" description="Low complexity" evidence="1">
    <location>
        <begin position="177"/>
        <end position="189"/>
    </location>
</feature>
<feature type="region of interest" description="Disordered" evidence="1">
    <location>
        <begin position="167"/>
        <end position="192"/>
    </location>
</feature>
<reference evidence="2" key="1">
    <citation type="submission" date="2020-11" db="EMBL/GenBank/DDBJ databases">
        <title>Adaptations for nitrogen fixation in a non-lichenized fungal sporocarp promotes dispersal by wood-feeding termites.</title>
        <authorList>
            <consortium name="DOE Joint Genome Institute"/>
            <person name="Koch R.A."/>
            <person name="Yoon G."/>
            <person name="Arayal U."/>
            <person name="Lail K."/>
            <person name="Amirebrahimi M."/>
            <person name="Labutti K."/>
            <person name="Lipzen A."/>
            <person name="Riley R."/>
            <person name="Barry K."/>
            <person name="Henrissat B."/>
            <person name="Grigoriev I.V."/>
            <person name="Herr J.R."/>
            <person name="Aime M.C."/>
        </authorList>
    </citation>
    <scope>NUCLEOTIDE SEQUENCE</scope>
    <source>
        <strain evidence="2">MCA 3950</strain>
    </source>
</reference>